<gene>
    <name evidence="2" type="ORF">RM863_41070</name>
</gene>
<dbReference type="Pfam" id="PF06048">
    <property type="entry name" value="DUF927"/>
    <property type="match status" value="1"/>
</dbReference>
<proteinExistence type="predicted"/>
<evidence type="ECO:0000259" key="1">
    <source>
        <dbReference type="Pfam" id="PF06048"/>
    </source>
</evidence>
<accession>A0ABU2UZ00</accession>
<sequence length="111" mass="12710">MKASIRNKDSTSWGVLMQWQDKDQHNHEWAMPLSLLQGDAREYRQILADLGLDIAPSRKARDLLTAYIQTYNSDRRALSVNKTGWHDDSYVLPHHIIGANPKEPIVLQTST</sequence>
<feature type="non-terminal residue" evidence="2">
    <location>
        <position position="111"/>
    </location>
</feature>
<comment type="caution">
    <text evidence="2">The sequence shown here is derived from an EMBL/GenBank/DDBJ whole genome shotgun (WGS) entry which is preliminary data.</text>
</comment>
<evidence type="ECO:0000313" key="2">
    <source>
        <dbReference type="EMBL" id="MDT0478515.1"/>
    </source>
</evidence>
<keyword evidence="3" id="KW-1185">Reference proteome</keyword>
<evidence type="ECO:0000313" key="3">
    <source>
        <dbReference type="Proteomes" id="UP001180489"/>
    </source>
</evidence>
<dbReference type="InterPro" id="IPR009270">
    <property type="entry name" value="DUF927"/>
</dbReference>
<feature type="domain" description="DUF927" evidence="1">
    <location>
        <begin position="3"/>
        <end position="110"/>
    </location>
</feature>
<dbReference type="RefSeq" id="WP_311638358.1">
    <property type="nucleotide sequence ID" value="NZ_JAVRFF010000562.1"/>
</dbReference>
<dbReference type="Proteomes" id="UP001180489">
    <property type="component" value="Unassembled WGS sequence"/>
</dbReference>
<reference evidence="2" key="1">
    <citation type="submission" date="2024-05" db="EMBL/GenBank/DDBJ databases">
        <title>30 novel species of actinomycetes from the DSMZ collection.</title>
        <authorList>
            <person name="Nouioui I."/>
        </authorList>
    </citation>
    <scope>NUCLEOTIDE SEQUENCE</scope>
    <source>
        <strain evidence="2">DSM 41014</strain>
    </source>
</reference>
<organism evidence="2 3">
    <name type="scientific">Streptomyces hintoniae</name>
    <dbReference type="NCBI Taxonomy" id="3075521"/>
    <lineage>
        <taxon>Bacteria</taxon>
        <taxon>Bacillati</taxon>
        <taxon>Actinomycetota</taxon>
        <taxon>Actinomycetes</taxon>
        <taxon>Kitasatosporales</taxon>
        <taxon>Streptomycetaceae</taxon>
        <taxon>Streptomyces</taxon>
    </lineage>
</organism>
<name>A0ABU2UZ00_9ACTN</name>
<dbReference type="EMBL" id="JAVRFF010000562">
    <property type="protein sequence ID" value="MDT0478515.1"/>
    <property type="molecule type" value="Genomic_DNA"/>
</dbReference>
<protein>
    <submittedName>
        <fullName evidence="2">DUF927 domain-containing protein</fullName>
    </submittedName>
</protein>